<comment type="caution">
    <text evidence="2">The sequence shown here is derived from an EMBL/GenBank/DDBJ whole genome shotgun (WGS) entry which is preliminary data.</text>
</comment>
<keyword evidence="3" id="KW-1185">Reference proteome</keyword>
<evidence type="ECO:0000313" key="2">
    <source>
        <dbReference type="EMBL" id="GGH80810.1"/>
    </source>
</evidence>
<sequence length="259" mass="30358">MNHNKILEAIEAQHWDVEDTFVPEGIAFVDNEQLMMIRNHQSTSIYANKIVKFRHIKDIVKGIEEVYRFYEAQAFAWWIGPQEPPELLDYLLSNGWYCIDQYEGLALSLEDWEPQRIRHQVREVLTDKEIRELISVSAEVWDYDLPSRKAAFKERKMYIRLPERRGHYFIAYSIKGIPVAYGNDRLSADGSVLYLKGSATLKNYRNQGYYSDLVRFRLNLAKQMGAQWATVQARIGTSEPILKTLGFKGYGLYRHLVRK</sequence>
<reference evidence="2" key="2">
    <citation type="submission" date="2020-09" db="EMBL/GenBank/DDBJ databases">
        <authorList>
            <person name="Sun Q."/>
            <person name="Zhou Y."/>
        </authorList>
    </citation>
    <scope>NUCLEOTIDE SEQUENCE</scope>
    <source>
        <strain evidence="2">CGMCC 1.12777</strain>
    </source>
</reference>
<dbReference type="RefSeq" id="WP_188497051.1">
    <property type="nucleotide sequence ID" value="NZ_BMFV01000011.1"/>
</dbReference>
<evidence type="ECO:0000313" key="3">
    <source>
        <dbReference type="Proteomes" id="UP000656813"/>
    </source>
</evidence>
<gene>
    <name evidence="2" type="ORF">GCM10007096_17770</name>
</gene>
<organism evidence="2 3">
    <name type="scientific">Pullulanibacillus pueri</name>
    <dbReference type="NCBI Taxonomy" id="1437324"/>
    <lineage>
        <taxon>Bacteria</taxon>
        <taxon>Bacillati</taxon>
        <taxon>Bacillota</taxon>
        <taxon>Bacilli</taxon>
        <taxon>Bacillales</taxon>
        <taxon>Sporolactobacillaceae</taxon>
        <taxon>Pullulanibacillus</taxon>
    </lineage>
</organism>
<dbReference type="InterPro" id="IPR000182">
    <property type="entry name" value="GNAT_dom"/>
</dbReference>
<name>A0A8J2ZVM4_9BACL</name>
<reference evidence="2" key="1">
    <citation type="journal article" date="2014" name="Int. J. Syst. Evol. Microbiol.">
        <title>Complete genome sequence of Corynebacterium casei LMG S-19264T (=DSM 44701T), isolated from a smear-ripened cheese.</title>
        <authorList>
            <consortium name="US DOE Joint Genome Institute (JGI-PGF)"/>
            <person name="Walter F."/>
            <person name="Albersmeier A."/>
            <person name="Kalinowski J."/>
            <person name="Ruckert C."/>
        </authorList>
    </citation>
    <scope>NUCLEOTIDE SEQUENCE</scope>
    <source>
        <strain evidence="2">CGMCC 1.12777</strain>
    </source>
</reference>
<dbReference type="InterPro" id="IPR016181">
    <property type="entry name" value="Acyl_CoA_acyltransferase"/>
</dbReference>
<proteinExistence type="predicted"/>
<dbReference type="Gene3D" id="3.40.630.30">
    <property type="match status" value="1"/>
</dbReference>
<dbReference type="Proteomes" id="UP000656813">
    <property type="component" value="Unassembled WGS sequence"/>
</dbReference>
<dbReference type="EMBL" id="BMFV01000011">
    <property type="protein sequence ID" value="GGH80810.1"/>
    <property type="molecule type" value="Genomic_DNA"/>
</dbReference>
<dbReference type="AlphaFoldDB" id="A0A8J2ZVM4"/>
<evidence type="ECO:0000259" key="1">
    <source>
        <dbReference type="PROSITE" id="PS51186"/>
    </source>
</evidence>
<feature type="domain" description="N-acetyltransferase" evidence="1">
    <location>
        <begin position="128"/>
        <end position="259"/>
    </location>
</feature>
<dbReference type="SUPFAM" id="SSF55729">
    <property type="entry name" value="Acyl-CoA N-acyltransferases (Nat)"/>
    <property type="match status" value="1"/>
</dbReference>
<accession>A0A8J2ZVM4</accession>
<dbReference type="PROSITE" id="PS51186">
    <property type="entry name" value="GNAT"/>
    <property type="match status" value="1"/>
</dbReference>
<dbReference type="GO" id="GO:0016747">
    <property type="term" value="F:acyltransferase activity, transferring groups other than amino-acyl groups"/>
    <property type="evidence" value="ECO:0007669"/>
    <property type="project" value="InterPro"/>
</dbReference>
<protein>
    <recommendedName>
        <fullName evidence="1">N-acetyltransferase domain-containing protein</fullName>
    </recommendedName>
</protein>